<dbReference type="EMBL" id="JAVIIS010000112">
    <property type="protein sequence ID" value="MDX8443932.1"/>
    <property type="molecule type" value="Genomic_DNA"/>
</dbReference>
<reference evidence="1 2" key="1">
    <citation type="submission" date="2023-08" db="EMBL/GenBank/DDBJ databases">
        <title>Implementing the SeqCode for naming new Mesorhizobium species isolated from Vachellia karroo root nodules.</title>
        <authorList>
            <person name="Van Lill M."/>
        </authorList>
    </citation>
    <scope>NUCLEOTIDE SEQUENCE [LARGE SCALE GENOMIC DNA]</scope>
    <source>
        <strain evidence="1 2">VK3E</strain>
    </source>
</reference>
<evidence type="ECO:0008006" key="3">
    <source>
        <dbReference type="Google" id="ProtNLM"/>
    </source>
</evidence>
<dbReference type="RefSeq" id="WP_320217906.1">
    <property type="nucleotide sequence ID" value="NZ_JAVIIS010000112.1"/>
</dbReference>
<sequence>MIDVQVEQYLQHAIVLFEKQRGRRPSARWLQVPRSGLRALLRLAHGQWPRAIEPTCAADVVRFAICDEYEIWLREERGLACSSVATLMWEARNFLAWQTGGGIDGWTGLGSSDVDRYMDLRAPKLTRCSLKDTAERLRSLLRYLHITSQVASRRTCQGT</sequence>
<protein>
    <recommendedName>
        <fullName evidence="3">Integrase</fullName>
    </recommendedName>
</protein>
<gene>
    <name evidence="1" type="ORF">RFM51_30730</name>
</gene>
<dbReference type="Proteomes" id="UP001272097">
    <property type="component" value="Unassembled WGS sequence"/>
</dbReference>
<name>A0ABU4X9X4_9HYPH</name>
<comment type="caution">
    <text evidence="1">The sequence shown here is derived from an EMBL/GenBank/DDBJ whole genome shotgun (WGS) entry which is preliminary data.</text>
</comment>
<evidence type="ECO:0000313" key="2">
    <source>
        <dbReference type="Proteomes" id="UP001272097"/>
    </source>
</evidence>
<organism evidence="1 2">
    <name type="scientific">Mesorhizobium australafricanum</name>
    <dbReference type="NCBI Taxonomy" id="3072311"/>
    <lineage>
        <taxon>Bacteria</taxon>
        <taxon>Pseudomonadati</taxon>
        <taxon>Pseudomonadota</taxon>
        <taxon>Alphaproteobacteria</taxon>
        <taxon>Hyphomicrobiales</taxon>
        <taxon>Phyllobacteriaceae</taxon>
        <taxon>Mesorhizobium</taxon>
    </lineage>
</organism>
<keyword evidence="2" id="KW-1185">Reference proteome</keyword>
<proteinExistence type="predicted"/>
<evidence type="ECO:0000313" key="1">
    <source>
        <dbReference type="EMBL" id="MDX8443932.1"/>
    </source>
</evidence>
<accession>A0ABU4X9X4</accession>